<dbReference type="Ensembl" id="ENSLLET00000047662.1">
    <property type="protein sequence ID" value="ENSLLEP00000045832.1"/>
    <property type="gene ID" value="ENSLLEG00000028194.1"/>
</dbReference>
<dbReference type="InterPro" id="IPR013783">
    <property type="entry name" value="Ig-like_fold"/>
</dbReference>
<dbReference type="Pfam" id="PF22073">
    <property type="entry name" value="Cep192_D4"/>
    <property type="match status" value="1"/>
</dbReference>
<feature type="domain" description="Cep192-like" evidence="6">
    <location>
        <begin position="1704"/>
        <end position="1802"/>
    </location>
</feature>
<evidence type="ECO:0000256" key="1">
    <source>
        <dbReference type="SAM" id="Coils"/>
    </source>
</evidence>
<name>A0A8C5R585_9ANUR</name>
<feature type="domain" description="Cep192-like" evidence="5">
    <location>
        <begin position="1549"/>
        <end position="1671"/>
    </location>
</feature>
<dbReference type="InterPro" id="IPR057665">
    <property type="entry name" value="CEP192_PLK4_bind"/>
</dbReference>
<dbReference type="Pfam" id="PF25763">
    <property type="entry name" value="Aurora-A_bind_CEP192"/>
    <property type="match status" value="1"/>
</dbReference>
<keyword evidence="1" id="KW-0175">Coiled coil</keyword>
<protein>
    <submittedName>
        <fullName evidence="11">Centrosomal protein 192</fullName>
    </submittedName>
</protein>
<dbReference type="Pfam" id="PF22065">
    <property type="entry name" value="Cep192_D7"/>
    <property type="match status" value="1"/>
</dbReference>
<reference evidence="11" key="2">
    <citation type="submission" date="2025-09" db="UniProtKB">
        <authorList>
            <consortium name="Ensembl"/>
        </authorList>
    </citation>
    <scope>IDENTIFICATION</scope>
</reference>
<feature type="compositionally biased region" description="Polar residues" evidence="2">
    <location>
        <begin position="486"/>
        <end position="495"/>
    </location>
</feature>
<dbReference type="InterPro" id="IPR054090">
    <property type="entry name" value="Cep192_Spd-2-like_dom"/>
</dbReference>
<dbReference type="Pfam" id="PF22076">
    <property type="entry name" value="Cep192_D6"/>
    <property type="match status" value="1"/>
</dbReference>
<dbReference type="GO" id="GO:0071539">
    <property type="term" value="P:protein localization to centrosome"/>
    <property type="evidence" value="ECO:0007669"/>
    <property type="project" value="InterPro"/>
</dbReference>
<dbReference type="GO" id="GO:0090222">
    <property type="term" value="P:centrosome-templated microtubule nucleation"/>
    <property type="evidence" value="ECO:0007669"/>
    <property type="project" value="InterPro"/>
</dbReference>
<dbReference type="OrthoDB" id="6163239at2759"/>
<feature type="domain" description="Cep192-like" evidence="4">
    <location>
        <begin position="832"/>
        <end position="979"/>
    </location>
</feature>
<dbReference type="GeneTree" id="ENSGT00510000048187"/>
<dbReference type="GO" id="GO:0090307">
    <property type="term" value="P:mitotic spindle assembly"/>
    <property type="evidence" value="ECO:0007669"/>
    <property type="project" value="TreeGrafter"/>
</dbReference>
<organism evidence="11 12">
    <name type="scientific">Leptobrachium leishanense</name>
    <name type="common">Leishan spiny toad</name>
    <dbReference type="NCBI Taxonomy" id="445787"/>
    <lineage>
        <taxon>Eukaryota</taxon>
        <taxon>Metazoa</taxon>
        <taxon>Chordata</taxon>
        <taxon>Craniata</taxon>
        <taxon>Vertebrata</taxon>
        <taxon>Euteleostomi</taxon>
        <taxon>Amphibia</taxon>
        <taxon>Batrachia</taxon>
        <taxon>Anura</taxon>
        <taxon>Pelobatoidea</taxon>
        <taxon>Megophryidae</taxon>
        <taxon>Leptobrachium</taxon>
    </lineage>
</organism>
<evidence type="ECO:0000259" key="4">
    <source>
        <dbReference type="Pfam" id="PF22064"/>
    </source>
</evidence>
<dbReference type="InterPro" id="IPR039103">
    <property type="entry name" value="Spd-2/CEP192"/>
</dbReference>
<feature type="domain" description="Cep192-like" evidence="3">
    <location>
        <begin position="709"/>
        <end position="828"/>
    </location>
</feature>
<accession>A0A8C5R585</accession>
<feature type="domain" description="Cep192/Spd-2-like" evidence="8">
    <location>
        <begin position="1095"/>
        <end position="1213"/>
    </location>
</feature>
<dbReference type="GO" id="GO:0051298">
    <property type="term" value="P:centrosome duplication"/>
    <property type="evidence" value="ECO:0007669"/>
    <property type="project" value="InterPro"/>
</dbReference>
<evidence type="ECO:0000259" key="6">
    <source>
        <dbReference type="Pfam" id="PF22066"/>
    </source>
</evidence>
<dbReference type="Pfam" id="PF22064">
    <property type="entry name" value="Cep192_D2"/>
    <property type="match status" value="1"/>
</dbReference>
<feature type="domain" description="Cep192-like" evidence="7">
    <location>
        <begin position="982"/>
        <end position="1074"/>
    </location>
</feature>
<feature type="compositionally biased region" description="Low complexity" evidence="2">
    <location>
        <begin position="501"/>
        <end position="516"/>
    </location>
</feature>
<dbReference type="InterPro" id="IPR054088">
    <property type="entry name" value="Cep192-like_D8"/>
</dbReference>
<dbReference type="Pfam" id="PF22066">
    <property type="entry name" value="Cep192_D8"/>
    <property type="match status" value="1"/>
</dbReference>
<dbReference type="GO" id="GO:0005737">
    <property type="term" value="C:cytoplasm"/>
    <property type="evidence" value="ECO:0007669"/>
    <property type="project" value="TreeGrafter"/>
</dbReference>
<evidence type="ECO:0000313" key="12">
    <source>
        <dbReference type="Proteomes" id="UP000694569"/>
    </source>
</evidence>
<proteinExistence type="predicted"/>
<dbReference type="Pfam" id="PF25765">
    <property type="entry name" value="PLK4_bind_CEP192"/>
    <property type="match status" value="1"/>
</dbReference>
<dbReference type="Pfam" id="PF22074">
    <property type="entry name" value="Cep192_D5"/>
    <property type="match status" value="1"/>
</dbReference>
<dbReference type="InterPro" id="IPR054087">
    <property type="entry name" value="Cep192-like_D7"/>
</dbReference>
<dbReference type="Pfam" id="PF22067">
    <property type="entry name" value="Cep192_D3"/>
    <property type="match status" value="1"/>
</dbReference>
<feature type="domain" description="Cep192-like" evidence="9">
    <location>
        <begin position="1219"/>
        <end position="1312"/>
    </location>
</feature>
<dbReference type="InterPro" id="IPR054091">
    <property type="entry name" value="Cep192-like_D5"/>
</dbReference>
<evidence type="ECO:0000256" key="2">
    <source>
        <dbReference type="SAM" id="MobiDB-lite"/>
    </source>
</evidence>
<evidence type="ECO:0000259" key="9">
    <source>
        <dbReference type="Pfam" id="PF22074"/>
    </source>
</evidence>
<dbReference type="GO" id="GO:0005814">
    <property type="term" value="C:centriole"/>
    <property type="evidence" value="ECO:0007669"/>
    <property type="project" value="TreeGrafter"/>
</dbReference>
<keyword evidence="12" id="KW-1185">Reference proteome</keyword>
<gene>
    <name evidence="11" type="primary">CEP192</name>
</gene>
<dbReference type="InterPro" id="IPR054089">
    <property type="entry name" value="Cep192-like_D3"/>
</dbReference>
<evidence type="ECO:0000259" key="3">
    <source>
        <dbReference type="Pfam" id="PF22060"/>
    </source>
</evidence>
<evidence type="ECO:0000259" key="5">
    <source>
        <dbReference type="Pfam" id="PF22065"/>
    </source>
</evidence>
<dbReference type="InterPro" id="IPR054086">
    <property type="entry name" value="Cep192-like_D2"/>
</dbReference>
<dbReference type="PANTHER" id="PTHR16029">
    <property type="entry name" value="CENTROSOMAL PROTEIN OF 192 KDA"/>
    <property type="match status" value="1"/>
</dbReference>
<feature type="domain" description="Cep192-like" evidence="10">
    <location>
        <begin position="1410"/>
        <end position="1510"/>
    </location>
</feature>
<dbReference type="PANTHER" id="PTHR16029:SF11">
    <property type="entry name" value="CENTROSOMAL PROTEIN OF 192 KDA"/>
    <property type="match status" value="1"/>
</dbReference>
<evidence type="ECO:0000259" key="7">
    <source>
        <dbReference type="Pfam" id="PF22067"/>
    </source>
</evidence>
<dbReference type="Pfam" id="PF22060">
    <property type="entry name" value="Cep192_D1"/>
    <property type="match status" value="1"/>
</dbReference>
<evidence type="ECO:0000313" key="11">
    <source>
        <dbReference type="Ensembl" id="ENSLLEP00000045832.1"/>
    </source>
</evidence>
<feature type="region of interest" description="Disordered" evidence="2">
    <location>
        <begin position="486"/>
        <end position="522"/>
    </location>
</feature>
<dbReference type="Gene3D" id="2.60.40.10">
    <property type="entry name" value="Immunoglobulins"/>
    <property type="match status" value="3"/>
</dbReference>
<dbReference type="InterPro" id="IPR054085">
    <property type="entry name" value="Cep192-like_D1"/>
</dbReference>
<dbReference type="InterPro" id="IPR054092">
    <property type="entry name" value="Cep192-like_D6"/>
</dbReference>
<evidence type="ECO:0000259" key="10">
    <source>
        <dbReference type="Pfam" id="PF22076"/>
    </source>
</evidence>
<dbReference type="CDD" id="cd21856">
    <property type="entry name" value="Plk4BD_Cep192"/>
    <property type="match status" value="1"/>
</dbReference>
<feature type="coiled-coil region" evidence="1">
    <location>
        <begin position="173"/>
        <end position="200"/>
    </location>
</feature>
<dbReference type="Proteomes" id="UP000694569">
    <property type="component" value="Unplaced"/>
</dbReference>
<dbReference type="GO" id="GO:0000242">
    <property type="term" value="C:pericentriolar material"/>
    <property type="evidence" value="ECO:0007669"/>
    <property type="project" value="TreeGrafter"/>
</dbReference>
<evidence type="ECO:0000259" key="8">
    <source>
        <dbReference type="Pfam" id="PF22073"/>
    </source>
</evidence>
<sequence length="1804" mass="198475">MTESFSKIEDETFPSFLGESITSNISGALENCTLTSNLGLPVAASTIAKLDDEEFYDDQLEAYFKKFLPPGMQRGVIEGQEIVDPTRVSYTVRCIPMLIECSRLLVSTLFKYLFFFFLSDGSPTHSVVYQNDEGKWVTDLAYYKSFDNEQNMNFSAVEINANESDFIAGSDALAMIEEAQEEFEKEHQFIQDEKMDLENISLNMGDTSWKLPPSTLPRTSQVNSDLDQEDASYLRLSLGEFFGQRSEALGCLGGGQDVKRPSFGYHIISPEKQEPIVLLKPIDMSGASGHDDTIKFLDDTLTPGLYSNYILPCAIFCYNLLKFRLKRYPISKIASAITDASSSADPSLLAAMVMELSHKSKTLSVTPVCENPDCSISQALSTSHQNPAPGIVDMERYLKMTDISGREGEMESFAQSVKDFTWDMSLRCKQQQSLQDSLGDLTNITDVEKQDMRKPDKPKEVKECSLKLGSAREKAKTVCSVASMKMQGNPNSLSWQDKRNSASTSPIKPSKKSSASRPNEDGVLKLKDKSTLVNSVSTNTSAVNHFHEQHVPSNAAFPFQRYTMNTGQGIGSANFIPGLDNYPMIQSFAVNSQFVPGMKPNYTDLEKVPPSLQARLTGQPLTSTTFAQYLGGMPSIGNTASQTYQLGPSSLFSTHAGYSNCSITTQLNQPTASAMPPNSNVGSALLASLPLSGHMTEKPDHALSSVYTEHVLVSEELTFTSACCVGIASQASLNIFNPNDRWMQVNFGILSISVNGEKIDAATYQCLVFKNKTLIGPRAGEEIKFLFLPQRSGLFQCVLGVSSWPVSADTETILRAEAIASKVIITAVSEYPLITVDTGKTDGLEFGDLPSGSWKALPLKLTNRTHATVPIRLIISANATAWRCFIFSKDPSTLSTEYPSQVDVSKVSSPSVLSHVMHATYDGKEPESLVIWIVFHAPQTYSSLGPAEVYVARVDVEVDSPGPACVLKSVPLHARAGCARIHAPKDLQNIHLLCNAGSSVKQLLPLKNAGNIAVHLRIKVHCFCVDPEDLFILPGEEQVVIVKFTPQYPKLQKSVLKIMVQPLGPQYEVSVIGETETTEMRNPINPPSINSADVPPILSNKQFVSWGGVALGRAVQQKLILRNTSTTSSQHLRLLIRGQDQDCFQLQNIFGREERLTSNRELTIQAKEDATIHLMFSPTRVGCMLARLEIKQSGIKSNLPGIKFTIPLSGYGGTSNLILEDVKKLSDNYMVALSGISSGRLCKVGILIKNTGSRAAYVKAMCFSDFQTNVLMDPKVFYVKPEKFVLKERTQQVTSSAQIATVCFFCGDEVFVNQNVYRTYNLLFISVYDLPQRPNDTQLFYAKMNKIILSVIGSGQDGNMNDFLLLVPIWKGGGGNLGNSSLDVLPVKGPQGPPLSSSTNKSIQKSAVPEQTWSIHPELLLLSAPTISGIPETGQIKLINNSSRLFQFELSWPAHCLTITPQHGNVEPQSHVIILVSPNPSLATKPNLLPWSGQIYVHCDNGQKFVKVQISGDIRVDKQFVGIAPKQVPILLPHSDTPIHMAKPLLKSPSRKVEIKNRTLVFPTTISGESSETFLDIENPGDEDLNWLLSSFAPPYVKGIDQTGEVYRANYTAFRCSRVSGVLASCSKIKVAISFFPRDKGDYAQYWDLESHPISEPHLKHKVRFQLSGEVSHIMAQVRRKCTQKLFKVQHSKKPNPNGNSSSAARGVFAPQDLYTFPPTMVGDSSTLKVNLQNNSFSTYMLKFVSPGEPFHMKHSKYSLRAHHYINLPVKFKPSSPGKFDGLLVVQSDAGNICIRLVGEALAA</sequence>
<dbReference type="InterPro" id="IPR057662">
    <property type="entry name" value="CEP192_Aurora-A_bind"/>
</dbReference>
<dbReference type="GO" id="GO:0019901">
    <property type="term" value="F:protein kinase binding"/>
    <property type="evidence" value="ECO:0007669"/>
    <property type="project" value="TreeGrafter"/>
</dbReference>
<reference evidence="11" key="1">
    <citation type="submission" date="2025-08" db="UniProtKB">
        <authorList>
            <consortium name="Ensembl"/>
        </authorList>
    </citation>
    <scope>IDENTIFICATION</scope>
</reference>